<dbReference type="InterPro" id="IPR018391">
    <property type="entry name" value="PQQ_b-propeller_rpt"/>
</dbReference>
<keyword evidence="4" id="KW-1185">Reference proteome</keyword>
<dbReference type="Gene3D" id="2.130.10.10">
    <property type="entry name" value="YVTN repeat-like/Quinoprotein amine dehydrogenase"/>
    <property type="match status" value="1"/>
</dbReference>
<evidence type="ECO:0000259" key="1">
    <source>
        <dbReference type="Pfam" id="PF00149"/>
    </source>
</evidence>
<dbReference type="Gene3D" id="2.40.128.630">
    <property type="match status" value="1"/>
</dbReference>
<proteinExistence type="predicted"/>
<dbReference type="Proteomes" id="UP001500101">
    <property type="component" value="Unassembled WGS sequence"/>
</dbReference>
<protein>
    <submittedName>
        <fullName evidence="3">PQQ-binding-like beta-propeller repeat protein</fullName>
    </submittedName>
</protein>
<feature type="domain" description="Calcineurin-like phosphoesterase" evidence="1">
    <location>
        <begin position="33"/>
        <end position="209"/>
    </location>
</feature>
<gene>
    <name evidence="3" type="ORF">GCM10022216_07280</name>
</gene>
<dbReference type="InterPro" id="IPR011047">
    <property type="entry name" value="Quinoprotein_ADH-like_sf"/>
</dbReference>
<feature type="domain" description="Pyrrolo-quinoline quinone repeat" evidence="2">
    <location>
        <begin position="537"/>
        <end position="618"/>
    </location>
</feature>
<dbReference type="EMBL" id="BAAAZI010000004">
    <property type="protein sequence ID" value="GAA4134363.1"/>
    <property type="molecule type" value="Genomic_DNA"/>
</dbReference>
<dbReference type="Pfam" id="PF00149">
    <property type="entry name" value="Metallophos"/>
    <property type="match status" value="1"/>
</dbReference>
<dbReference type="Gene3D" id="3.60.21.10">
    <property type="match status" value="1"/>
</dbReference>
<dbReference type="InterPro" id="IPR004843">
    <property type="entry name" value="Calcineurin-like_PHP"/>
</dbReference>
<accession>A0ABP7YD14</accession>
<evidence type="ECO:0000313" key="4">
    <source>
        <dbReference type="Proteomes" id="UP001500101"/>
    </source>
</evidence>
<dbReference type="SUPFAM" id="SSF56300">
    <property type="entry name" value="Metallo-dependent phosphatases"/>
    <property type="match status" value="1"/>
</dbReference>
<feature type="domain" description="Pyrrolo-quinoline quinone repeat" evidence="2">
    <location>
        <begin position="291"/>
        <end position="414"/>
    </location>
</feature>
<dbReference type="SMART" id="SM00564">
    <property type="entry name" value="PQQ"/>
    <property type="match status" value="7"/>
</dbReference>
<evidence type="ECO:0000313" key="3">
    <source>
        <dbReference type="EMBL" id="GAA4134363.1"/>
    </source>
</evidence>
<dbReference type="PANTHER" id="PTHR34512">
    <property type="entry name" value="CELL SURFACE PROTEIN"/>
    <property type="match status" value="1"/>
</dbReference>
<sequence>MSKIERIMKRTILVGIYFVLGILTVHPLFAQSFKFAQVTDTHVGGSTGADDLRRTVADLNQQKDIDFVILSGDVTEFGSDVELALAKQILDSLKLPLYVVPGNHDSNWSESGANSFRKVFGAETFFFEHKGFQFIGTTSGPNMRMSPGQIPRENLVWMDSIFKANPDSQKPLIAINHYPLDSSLNNWYESIDRLKTRNVQLALCGHGHINKLYDWEGISGVMTRSNLRAKDPIGGYNIVTLTTDSVFFQVRKPGQSTAKAWLKLAMKTVPANLSLGVKRPNYQVNSQSKAKLLWEYEDHGDIGAGISSDGKLLFTANTVGEVYALNVATGQRVWSFKTGGKVYSTPAVHKGVVVVGSSDHYIYGLDAKTGALKWKLETNKAVLGSPAVKDGKAFIGGSDGTFRCIQVKDGKVLWTFDQVKGYVSTLPSLADGKVIFGSWSNGFYALDQKTGALVWEWNNGHQNRMFSAAAVYPVIANNRVFIVAPDRYMTALDLKTGKMIWREKKDEYRVRESIGLSNNKKLVYAKTMDGELIAVPVDAETMNITWKAKTQLPYELAPTAIYSDKKNVFMPSDKGLLSAIDAKTEELKWQYKISNGMINPPLVLKNKIAVSTMDGKIVLLTY</sequence>
<dbReference type="SUPFAM" id="SSF50998">
    <property type="entry name" value="Quinoprotein alcohol dehydrogenase-like"/>
    <property type="match status" value="2"/>
</dbReference>
<dbReference type="InterPro" id="IPR015943">
    <property type="entry name" value="WD40/YVTN_repeat-like_dom_sf"/>
</dbReference>
<dbReference type="InterPro" id="IPR029052">
    <property type="entry name" value="Metallo-depent_PP-like"/>
</dbReference>
<name>A0ABP7YD14_9SPHI</name>
<dbReference type="PANTHER" id="PTHR34512:SF30">
    <property type="entry name" value="OUTER MEMBRANE PROTEIN ASSEMBLY FACTOR BAMB"/>
    <property type="match status" value="1"/>
</dbReference>
<dbReference type="InterPro" id="IPR002372">
    <property type="entry name" value="PQQ_rpt_dom"/>
</dbReference>
<evidence type="ECO:0000259" key="2">
    <source>
        <dbReference type="Pfam" id="PF13360"/>
    </source>
</evidence>
<reference evidence="4" key="1">
    <citation type="journal article" date="2019" name="Int. J. Syst. Evol. Microbiol.">
        <title>The Global Catalogue of Microorganisms (GCM) 10K type strain sequencing project: providing services to taxonomists for standard genome sequencing and annotation.</title>
        <authorList>
            <consortium name="The Broad Institute Genomics Platform"/>
            <consortium name="The Broad Institute Genome Sequencing Center for Infectious Disease"/>
            <person name="Wu L."/>
            <person name="Ma J."/>
        </authorList>
    </citation>
    <scope>NUCLEOTIDE SEQUENCE [LARGE SCALE GENOMIC DNA]</scope>
    <source>
        <strain evidence="4">JCM 16704</strain>
    </source>
</reference>
<comment type="caution">
    <text evidence="3">The sequence shown here is derived from an EMBL/GenBank/DDBJ whole genome shotgun (WGS) entry which is preliminary data.</text>
</comment>
<organism evidence="3 4">
    <name type="scientific">Sphingobacterium kyonggiense</name>
    <dbReference type="NCBI Taxonomy" id="714075"/>
    <lineage>
        <taxon>Bacteria</taxon>
        <taxon>Pseudomonadati</taxon>
        <taxon>Bacteroidota</taxon>
        <taxon>Sphingobacteriia</taxon>
        <taxon>Sphingobacteriales</taxon>
        <taxon>Sphingobacteriaceae</taxon>
        <taxon>Sphingobacterium</taxon>
    </lineage>
</organism>
<dbReference type="Pfam" id="PF13360">
    <property type="entry name" value="PQQ_2"/>
    <property type="match status" value="2"/>
</dbReference>